<name>A0A4U6QNH2_9ACTN</name>
<gene>
    <name evidence="11" type="primary">nudC</name>
    <name evidence="11" type="ORF">FDO65_07155</name>
</gene>
<evidence type="ECO:0000256" key="2">
    <source>
        <dbReference type="ARBA" id="ARBA00001947"/>
    </source>
</evidence>
<comment type="catalytic activity">
    <reaction evidence="9">
        <text>a 5'-end NAD(+)-phospho-ribonucleoside in mRNA + H2O = a 5'-end phospho-adenosine-phospho-ribonucleoside in mRNA + beta-nicotinamide D-ribonucleotide + 2 H(+)</text>
        <dbReference type="Rhea" id="RHEA:60876"/>
        <dbReference type="Rhea" id="RHEA-COMP:15698"/>
        <dbReference type="Rhea" id="RHEA-COMP:15719"/>
        <dbReference type="ChEBI" id="CHEBI:14649"/>
        <dbReference type="ChEBI" id="CHEBI:15377"/>
        <dbReference type="ChEBI" id="CHEBI:15378"/>
        <dbReference type="ChEBI" id="CHEBI:144029"/>
        <dbReference type="ChEBI" id="CHEBI:144051"/>
    </reaction>
    <physiologicalReaction direction="left-to-right" evidence="9">
        <dbReference type="Rhea" id="RHEA:60877"/>
    </physiologicalReaction>
</comment>
<keyword evidence="7" id="KW-0460">Magnesium</keyword>
<comment type="cofactor">
    <cofactor evidence="1">
        <name>Mg(2+)</name>
        <dbReference type="ChEBI" id="CHEBI:18420"/>
    </cofactor>
</comment>
<comment type="similarity">
    <text evidence="3">Belongs to the Nudix hydrolase family. NudC subfamily.</text>
</comment>
<dbReference type="GO" id="GO:0110153">
    <property type="term" value="F:RNA NAD-cap (NMN-forming) hydrolase activity"/>
    <property type="evidence" value="ECO:0007669"/>
    <property type="project" value="RHEA"/>
</dbReference>
<proteinExistence type="inferred from homology"/>
<dbReference type="InterPro" id="IPR000086">
    <property type="entry name" value="NUDIX_hydrolase_dom"/>
</dbReference>
<evidence type="ECO:0000256" key="3">
    <source>
        <dbReference type="ARBA" id="ARBA00009595"/>
    </source>
</evidence>
<dbReference type="EMBL" id="SZZH01000001">
    <property type="protein sequence ID" value="TKV62220.1"/>
    <property type="molecule type" value="Genomic_DNA"/>
</dbReference>
<keyword evidence="8" id="KW-0520">NAD</keyword>
<dbReference type="Gene3D" id="3.90.79.10">
    <property type="entry name" value="Nucleoside Triphosphate Pyrophosphohydrolase"/>
    <property type="match status" value="1"/>
</dbReference>
<dbReference type="PANTHER" id="PTHR42904">
    <property type="entry name" value="NUDIX HYDROLASE, NUDC SUBFAMILY"/>
    <property type="match status" value="1"/>
</dbReference>
<dbReference type="InterPro" id="IPR015375">
    <property type="entry name" value="NADH_PPase-like_N"/>
</dbReference>
<keyword evidence="5" id="KW-0479">Metal-binding</keyword>
<dbReference type="EC" id="3.6.1.22" evidence="4"/>
<dbReference type="Proteomes" id="UP000306985">
    <property type="component" value="Unassembled WGS sequence"/>
</dbReference>
<dbReference type="GO" id="GO:0046872">
    <property type="term" value="F:metal ion binding"/>
    <property type="evidence" value="ECO:0007669"/>
    <property type="project" value="UniProtKB-KW"/>
</dbReference>
<evidence type="ECO:0000256" key="8">
    <source>
        <dbReference type="ARBA" id="ARBA00023027"/>
    </source>
</evidence>
<organism evidence="11 12">
    <name type="scientific">Nakamurella flava</name>
    <dbReference type="NCBI Taxonomy" id="2576308"/>
    <lineage>
        <taxon>Bacteria</taxon>
        <taxon>Bacillati</taxon>
        <taxon>Actinomycetota</taxon>
        <taxon>Actinomycetes</taxon>
        <taxon>Nakamurellales</taxon>
        <taxon>Nakamurellaceae</taxon>
        <taxon>Nakamurella</taxon>
    </lineage>
</organism>
<evidence type="ECO:0000259" key="10">
    <source>
        <dbReference type="PROSITE" id="PS51462"/>
    </source>
</evidence>
<dbReference type="InterPro" id="IPR050241">
    <property type="entry name" value="NAD-cap_RNA_hydrolase_NudC"/>
</dbReference>
<dbReference type="GO" id="GO:0035529">
    <property type="term" value="F:NADH pyrophosphatase activity"/>
    <property type="evidence" value="ECO:0007669"/>
    <property type="project" value="TreeGrafter"/>
</dbReference>
<keyword evidence="6 11" id="KW-0378">Hydrolase</keyword>
<dbReference type="PROSITE" id="PS51462">
    <property type="entry name" value="NUDIX"/>
    <property type="match status" value="1"/>
</dbReference>
<dbReference type="InterPro" id="IPR049734">
    <property type="entry name" value="NudC-like_C"/>
</dbReference>
<dbReference type="Pfam" id="PF09296">
    <property type="entry name" value="NUDIX-like"/>
    <property type="match status" value="1"/>
</dbReference>
<evidence type="ECO:0000313" key="12">
    <source>
        <dbReference type="Proteomes" id="UP000306985"/>
    </source>
</evidence>
<dbReference type="OrthoDB" id="9791656at2"/>
<protein>
    <recommendedName>
        <fullName evidence="4">NAD(+) diphosphatase</fullName>
        <ecNumber evidence="4">3.6.1.22</ecNumber>
    </recommendedName>
</protein>
<accession>A0A4U6QNH2</accession>
<comment type="caution">
    <text evidence="11">The sequence shown here is derived from an EMBL/GenBank/DDBJ whole genome shotgun (WGS) entry which is preliminary data.</text>
</comment>
<dbReference type="PANTHER" id="PTHR42904:SF6">
    <property type="entry name" value="NAD-CAPPED RNA HYDROLASE NUDT12"/>
    <property type="match status" value="1"/>
</dbReference>
<dbReference type="NCBIfam" id="NF001299">
    <property type="entry name" value="PRK00241.1"/>
    <property type="match status" value="1"/>
</dbReference>
<evidence type="ECO:0000256" key="5">
    <source>
        <dbReference type="ARBA" id="ARBA00022723"/>
    </source>
</evidence>
<comment type="cofactor">
    <cofactor evidence="2">
        <name>Zn(2+)</name>
        <dbReference type="ChEBI" id="CHEBI:29105"/>
    </cofactor>
</comment>
<dbReference type="InterPro" id="IPR020084">
    <property type="entry name" value="NUDIX_hydrolase_CS"/>
</dbReference>
<reference evidence="11 12" key="1">
    <citation type="submission" date="2019-05" db="EMBL/GenBank/DDBJ databases">
        <title>Nakamurella sp. N5BH11, whole genome shotgun sequence.</title>
        <authorList>
            <person name="Tuo L."/>
        </authorList>
    </citation>
    <scope>NUCLEOTIDE SEQUENCE [LARGE SCALE GENOMIC DNA]</scope>
    <source>
        <strain evidence="11 12">N5BH11</strain>
    </source>
</reference>
<dbReference type="InterPro" id="IPR015797">
    <property type="entry name" value="NUDIX_hydrolase-like_dom_sf"/>
</dbReference>
<evidence type="ECO:0000256" key="7">
    <source>
        <dbReference type="ARBA" id="ARBA00022842"/>
    </source>
</evidence>
<keyword evidence="12" id="KW-1185">Reference proteome</keyword>
<evidence type="ECO:0000256" key="9">
    <source>
        <dbReference type="ARBA" id="ARBA00023679"/>
    </source>
</evidence>
<dbReference type="Gene3D" id="3.90.79.20">
    <property type="match status" value="1"/>
</dbReference>
<evidence type="ECO:0000256" key="1">
    <source>
        <dbReference type="ARBA" id="ARBA00001946"/>
    </source>
</evidence>
<dbReference type="Pfam" id="PF00293">
    <property type="entry name" value="NUDIX"/>
    <property type="match status" value="1"/>
</dbReference>
<dbReference type="PROSITE" id="PS00893">
    <property type="entry name" value="NUDIX_BOX"/>
    <property type="match status" value="1"/>
</dbReference>
<feature type="domain" description="Nudix hydrolase" evidence="10">
    <location>
        <begin position="182"/>
        <end position="308"/>
    </location>
</feature>
<dbReference type="GO" id="GO:0019677">
    <property type="term" value="P:NAD+ catabolic process"/>
    <property type="evidence" value="ECO:0007669"/>
    <property type="project" value="TreeGrafter"/>
</dbReference>
<dbReference type="SUPFAM" id="SSF55811">
    <property type="entry name" value="Nudix"/>
    <property type="match status" value="1"/>
</dbReference>
<dbReference type="AlphaFoldDB" id="A0A4U6QNH2"/>
<evidence type="ECO:0000256" key="6">
    <source>
        <dbReference type="ARBA" id="ARBA00022801"/>
    </source>
</evidence>
<dbReference type="CDD" id="cd03429">
    <property type="entry name" value="NUDIX_NADH_pyrophosphatase_Nudt13"/>
    <property type="match status" value="1"/>
</dbReference>
<dbReference type="GO" id="GO:0006742">
    <property type="term" value="P:NADP+ catabolic process"/>
    <property type="evidence" value="ECO:0007669"/>
    <property type="project" value="TreeGrafter"/>
</dbReference>
<sequence>MRGPSVGASAIDGHVPAEPAVATAVRSFDLGRPTLSRGGVDRSEDLRDTERALAAWPTARVLVIDDQGRAATDPDGTALRLLDSSAVGQGPPPGAVLLGAVDGIDHWAVTRPAAEPADGVRWHGLREIGAVLDDSDATLFTTAAALLAWHRAGGFCPRCGRASQSDPVGWSRRCPQGHQEFPRTDPAVIVLVHDGADRMVLARQPTWPIGRVSVLAGFVEAGESLEAAVVREMAEEIGVVVDEVAYLGSQPWPFPRSLMVGFAARADPDAPLRPRDGEIEDPRWVDRATVRALLARGGEWDARSDDPDGVHTRAAADVPTDQLALPGSVSIAYRMIQSWAAAGSD</sequence>
<evidence type="ECO:0000256" key="4">
    <source>
        <dbReference type="ARBA" id="ARBA00012381"/>
    </source>
</evidence>
<evidence type="ECO:0000313" key="11">
    <source>
        <dbReference type="EMBL" id="TKV62220.1"/>
    </source>
</evidence>
<dbReference type="GO" id="GO:0005829">
    <property type="term" value="C:cytosol"/>
    <property type="evidence" value="ECO:0007669"/>
    <property type="project" value="TreeGrafter"/>
</dbReference>